<sequence length="255" mass="29842">MNLQVHNWLFKGTHSSSFLSYYAIGYISTYTVLSLFAYFLYSIKESYKKQIALEDAYKKKQQAELSGLKSQINPHFLFNTLNTIYSSALKKDDKTAEMILNLSDIFRYVLHEGQNEYVSLKKEIAHLKDYINLQEERLLDKINIDLSINIDNDEKEIAPLLLISFVENAFKYTSLLRDSSHLIKIKITLKDNAFTFYCENPYNEKAKRDIDSNWKKSGIGIANTKKRLEYLYPNNHQLHILDDNKLFKVTLNIQL</sequence>
<evidence type="ECO:0000259" key="3">
    <source>
        <dbReference type="Pfam" id="PF14501"/>
    </source>
</evidence>
<feature type="transmembrane region" description="Helical" evidence="1">
    <location>
        <begin position="20"/>
        <end position="41"/>
    </location>
</feature>
<evidence type="ECO:0000259" key="2">
    <source>
        <dbReference type="Pfam" id="PF06580"/>
    </source>
</evidence>
<keyword evidence="5" id="KW-1185">Reference proteome</keyword>
<dbReference type="Pfam" id="PF06580">
    <property type="entry name" value="His_kinase"/>
    <property type="match status" value="1"/>
</dbReference>
<evidence type="ECO:0000256" key="1">
    <source>
        <dbReference type="SAM" id="Phobius"/>
    </source>
</evidence>
<dbReference type="RefSeq" id="WP_274270128.1">
    <property type="nucleotide sequence ID" value="NZ_JAOSLC020000002.1"/>
</dbReference>
<dbReference type="PANTHER" id="PTHR34220:SF7">
    <property type="entry name" value="SENSOR HISTIDINE KINASE YPDA"/>
    <property type="match status" value="1"/>
</dbReference>
<dbReference type="Proteomes" id="UP001151478">
    <property type="component" value="Unassembled WGS sequence"/>
</dbReference>
<keyword evidence="1" id="KW-1133">Transmembrane helix</keyword>
<protein>
    <submittedName>
        <fullName evidence="4">Histidine kinase</fullName>
    </submittedName>
</protein>
<keyword evidence="4" id="KW-0808">Transferase</keyword>
<dbReference type="InterPro" id="IPR050640">
    <property type="entry name" value="Bact_2-comp_sensor_kinase"/>
</dbReference>
<dbReference type="PANTHER" id="PTHR34220">
    <property type="entry name" value="SENSOR HISTIDINE KINASE YPDA"/>
    <property type="match status" value="1"/>
</dbReference>
<reference evidence="4" key="1">
    <citation type="submission" date="2023-02" db="EMBL/GenBank/DDBJ databases">
        <title>Polaribacter ponticola sp. nov., isolated from seawater.</title>
        <authorList>
            <person name="Baek J.H."/>
            <person name="Kim J.M."/>
            <person name="Choi D.G."/>
            <person name="Jeon C.O."/>
        </authorList>
    </citation>
    <scope>NUCLEOTIDE SEQUENCE</scope>
    <source>
        <strain evidence="4">MSW5</strain>
    </source>
</reference>
<dbReference type="InterPro" id="IPR010559">
    <property type="entry name" value="Sig_transdc_His_kin_internal"/>
</dbReference>
<keyword evidence="1" id="KW-0812">Transmembrane</keyword>
<proteinExistence type="predicted"/>
<dbReference type="EMBL" id="JAOSLC020000002">
    <property type="protein sequence ID" value="MDD7913096.1"/>
    <property type="molecule type" value="Genomic_DNA"/>
</dbReference>
<dbReference type="Pfam" id="PF14501">
    <property type="entry name" value="HATPase_c_5"/>
    <property type="match status" value="1"/>
</dbReference>
<organism evidence="4 5">
    <name type="scientific">Polaribacter ponticola</name>
    <dbReference type="NCBI Taxonomy" id="2978475"/>
    <lineage>
        <taxon>Bacteria</taxon>
        <taxon>Pseudomonadati</taxon>
        <taxon>Bacteroidota</taxon>
        <taxon>Flavobacteriia</taxon>
        <taxon>Flavobacteriales</taxon>
        <taxon>Flavobacteriaceae</taxon>
    </lineage>
</organism>
<feature type="domain" description="Signal transduction histidine kinase internal region" evidence="2">
    <location>
        <begin position="63"/>
        <end position="141"/>
    </location>
</feature>
<feature type="domain" description="Sensor histidine kinase NatK-like C-terminal" evidence="3">
    <location>
        <begin position="165"/>
        <end position="253"/>
    </location>
</feature>
<gene>
    <name evidence="4" type="ORF">N5A56_001000</name>
</gene>
<dbReference type="GO" id="GO:0016301">
    <property type="term" value="F:kinase activity"/>
    <property type="evidence" value="ECO:0007669"/>
    <property type="project" value="UniProtKB-KW"/>
</dbReference>
<evidence type="ECO:0000313" key="5">
    <source>
        <dbReference type="Proteomes" id="UP001151478"/>
    </source>
</evidence>
<accession>A0ABT5S6F8</accession>
<name>A0ABT5S6F8_9FLAO</name>
<evidence type="ECO:0000313" key="4">
    <source>
        <dbReference type="EMBL" id="MDD7913096.1"/>
    </source>
</evidence>
<dbReference type="InterPro" id="IPR032834">
    <property type="entry name" value="NatK-like_C"/>
</dbReference>
<comment type="caution">
    <text evidence="4">The sequence shown here is derived from an EMBL/GenBank/DDBJ whole genome shotgun (WGS) entry which is preliminary data.</text>
</comment>
<keyword evidence="4" id="KW-0418">Kinase</keyword>
<keyword evidence="1" id="KW-0472">Membrane</keyword>